<evidence type="ECO:0000256" key="1">
    <source>
        <dbReference type="ARBA" id="ARBA00022574"/>
    </source>
</evidence>
<dbReference type="AlphaFoldDB" id="A0A2N1KUY6"/>
<keyword evidence="4" id="KW-0498">Mitosis</keyword>
<keyword evidence="2" id="KW-0132">Cell division</keyword>
<dbReference type="PANTHER" id="PTHR19918:SF8">
    <property type="entry name" value="FI02843P"/>
    <property type="match status" value="1"/>
</dbReference>
<gene>
    <name evidence="6" type="ORF">RhiirC2_859365</name>
</gene>
<evidence type="ECO:0000256" key="5">
    <source>
        <dbReference type="ARBA" id="ARBA00023306"/>
    </source>
</evidence>
<accession>A0A2N1KUY6</accession>
<organism evidence="6 7">
    <name type="scientific">Rhizophagus irregularis</name>
    <dbReference type="NCBI Taxonomy" id="588596"/>
    <lineage>
        <taxon>Eukaryota</taxon>
        <taxon>Fungi</taxon>
        <taxon>Fungi incertae sedis</taxon>
        <taxon>Mucoromycota</taxon>
        <taxon>Glomeromycotina</taxon>
        <taxon>Glomeromycetes</taxon>
        <taxon>Glomerales</taxon>
        <taxon>Glomeraceae</taxon>
        <taxon>Rhizophagus</taxon>
    </lineage>
</organism>
<name>A0A2N1KUY6_9GLOM</name>
<dbReference type="GO" id="GO:0010997">
    <property type="term" value="F:anaphase-promoting complex binding"/>
    <property type="evidence" value="ECO:0007669"/>
    <property type="project" value="InterPro"/>
</dbReference>
<sequence>MKLFTIQFKRRILTSPERVLDAPGLLDNYYLNLLDWTIKNMVAIGLDQCVYIWNADIGAVGTSDGDI</sequence>
<proteinExistence type="predicted"/>
<evidence type="ECO:0000256" key="3">
    <source>
        <dbReference type="ARBA" id="ARBA00022737"/>
    </source>
</evidence>
<evidence type="ECO:0000313" key="6">
    <source>
        <dbReference type="EMBL" id="PKK40960.1"/>
    </source>
</evidence>
<reference evidence="6 7" key="1">
    <citation type="submission" date="2016-04" db="EMBL/GenBank/DDBJ databases">
        <title>Genome analyses suggest a sexual origin of heterokaryosis in a supposedly ancient asexual fungus.</title>
        <authorList>
            <person name="Ropars J."/>
            <person name="Sedzielewska K."/>
            <person name="Noel J."/>
            <person name="Charron P."/>
            <person name="Farinelli L."/>
            <person name="Marton T."/>
            <person name="Kruger M."/>
            <person name="Pelin A."/>
            <person name="Brachmann A."/>
            <person name="Corradi N."/>
        </authorList>
    </citation>
    <scope>NUCLEOTIDE SEQUENCE [LARGE SCALE GENOMIC DNA]</scope>
    <source>
        <strain evidence="6 7">C2</strain>
    </source>
</reference>
<evidence type="ECO:0000313" key="7">
    <source>
        <dbReference type="Proteomes" id="UP000233469"/>
    </source>
</evidence>
<dbReference type="InterPro" id="IPR015943">
    <property type="entry name" value="WD40/YVTN_repeat-like_dom_sf"/>
</dbReference>
<dbReference type="GO" id="GO:1990757">
    <property type="term" value="F:ubiquitin ligase activator activity"/>
    <property type="evidence" value="ECO:0007669"/>
    <property type="project" value="TreeGrafter"/>
</dbReference>
<dbReference type="GO" id="GO:0005680">
    <property type="term" value="C:anaphase-promoting complex"/>
    <property type="evidence" value="ECO:0007669"/>
    <property type="project" value="TreeGrafter"/>
</dbReference>
<dbReference type="GO" id="GO:0051301">
    <property type="term" value="P:cell division"/>
    <property type="evidence" value="ECO:0007669"/>
    <property type="project" value="UniProtKB-KW"/>
</dbReference>
<dbReference type="GO" id="GO:1905786">
    <property type="term" value="P:positive regulation of anaphase-promoting complex-dependent catabolic process"/>
    <property type="evidence" value="ECO:0007669"/>
    <property type="project" value="TreeGrafter"/>
</dbReference>
<dbReference type="VEuPathDB" id="FungiDB:FUN_021115"/>
<keyword evidence="3" id="KW-0677">Repeat</keyword>
<dbReference type="EMBL" id="LLXL01010148">
    <property type="protein sequence ID" value="PKK40960.1"/>
    <property type="molecule type" value="Genomic_DNA"/>
</dbReference>
<evidence type="ECO:0000256" key="2">
    <source>
        <dbReference type="ARBA" id="ARBA00022618"/>
    </source>
</evidence>
<keyword evidence="1" id="KW-0853">WD repeat</keyword>
<dbReference type="InterPro" id="IPR033010">
    <property type="entry name" value="Cdc20/Fizzy"/>
</dbReference>
<comment type="caution">
    <text evidence="6">The sequence shown here is derived from an EMBL/GenBank/DDBJ whole genome shotgun (WGS) entry which is preliminary data.</text>
</comment>
<dbReference type="VEuPathDB" id="FungiDB:RhiirA1_543379"/>
<reference evidence="6 7" key="2">
    <citation type="submission" date="2017-10" db="EMBL/GenBank/DDBJ databases">
        <title>Extensive intraspecific genome diversity in a model arbuscular mycorrhizal fungus.</title>
        <authorList>
            <person name="Chen E.C.H."/>
            <person name="Morin E."/>
            <person name="Baudet D."/>
            <person name="Noel J."/>
            <person name="Ndikumana S."/>
            <person name="Charron P."/>
            <person name="St-Onge C."/>
            <person name="Giorgi J."/>
            <person name="Grigoriev I.V."/>
            <person name="Roux C."/>
            <person name="Martin F.M."/>
            <person name="Corradi N."/>
        </authorList>
    </citation>
    <scope>NUCLEOTIDE SEQUENCE [LARGE SCALE GENOMIC DNA]</scope>
    <source>
        <strain evidence="6 7">C2</strain>
    </source>
</reference>
<dbReference type="PANTHER" id="PTHR19918">
    <property type="entry name" value="CELL DIVISION CYCLE 20 CDC20 FIZZY -RELATED"/>
    <property type="match status" value="1"/>
</dbReference>
<protein>
    <submittedName>
        <fullName evidence="6">Uncharacterized protein</fullName>
    </submittedName>
</protein>
<evidence type="ECO:0000256" key="4">
    <source>
        <dbReference type="ARBA" id="ARBA00022776"/>
    </source>
</evidence>
<keyword evidence="5" id="KW-0131">Cell cycle</keyword>
<dbReference type="Gene3D" id="2.130.10.10">
    <property type="entry name" value="YVTN repeat-like/Quinoprotein amine dehydrogenase"/>
    <property type="match status" value="1"/>
</dbReference>
<dbReference type="GO" id="GO:0031145">
    <property type="term" value="P:anaphase-promoting complex-dependent catabolic process"/>
    <property type="evidence" value="ECO:0007669"/>
    <property type="project" value="TreeGrafter"/>
</dbReference>
<dbReference type="Proteomes" id="UP000233469">
    <property type="component" value="Unassembled WGS sequence"/>
</dbReference>